<protein>
    <submittedName>
        <fullName evidence="4">SDR family oxidoreductase</fullName>
    </submittedName>
</protein>
<reference evidence="4 5" key="1">
    <citation type="submission" date="2024-03" db="EMBL/GenBank/DDBJ databases">
        <title>Novel species of the genus Variovorax.</title>
        <authorList>
            <person name="Liu Q."/>
            <person name="Xin Y.-H."/>
        </authorList>
    </citation>
    <scope>NUCLEOTIDE SEQUENCE [LARGE SCALE GENOMIC DNA]</scope>
    <source>
        <strain evidence="4 5">KACC 18900</strain>
    </source>
</reference>
<dbReference type="Gene3D" id="3.40.50.720">
    <property type="entry name" value="NAD(P)-binding Rossmann-like Domain"/>
    <property type="match status" value="1"/>
</dbReference>
<dbReference type="Pfam" id="PF00106">
    <property type="entry name" value="adh_short"/>
    <property type="match status" value="1"/>
</dbReference>
<accession>A0ABU8WJH6</accession>
<dbReference type="PRINTS" id="PR00080">
    <property type="entry name" value="SDRFAMILY"/>
</dbReference>
<dbReference type="EMBL" id="JBBKZT010000005">
    <property type="protein sequence ID" value="MEJ8847648.1"/>
    <property type="molecule type" value="Genomic_DNA"/>
</dbReference>
<proteinExistence type="inferred from homology"/>
<evidence type="ECO:0000313" key="5">
    <source>
        <dbReference type="Proteomes" id="UP001385892"/>
    </source>
</evidence>
<keyword evidence="2" id="KW-0560">Oxidoreductase</keyword>
<dbReference type="RefSeq" id="WP_340342772.1">
    <property type="nucleotide sequence ID" value="NZ_JBBKZT010000005.1"/>
</dbReference>
<evidence type="ECO:0000256" key="1">
    <source>
        <dbReference type="ARBA" id="ARBA00006484"/>
    </source>
</evidence>
<organism evidence="4 5">
    <name type="scientific">Variovorax rhizosphaerae</name>
    <dbReference type="NCBI Taxonomy" id="1836200"/>
    <lineage>
        <taxon>Bacteria</taxon>
        <taxon>Pseudomonadati</taxon>
        <taxon>Pseudomonadota</taxon>
        <taxon>Betaproteobacteria</taxon>
        <taxon>Burkholderiales</taxon>
        <taxon>Comamonadaceae</taxon>
        <taxon>Variovorax</taxon>
    </lineage>
</organism>
<comment type="caution">
    <text evidence="4">The sequence shown here is derived from an EMBL/GenBank/DDBJ whole genome shotgun (WGS) entry which is preliminary data.</text>
</comment>
<name>A0ABU8WJH6_9BURK</name>
<dbReference type="PANTHER" id="PTHR44196:SF1">
    <property type="entry name" value="DEHYDROGENASE_REDUCTASE SDR FAMILY MEMBER 7B"/>
    <property type="match status" value="1"/>
</dbReference>
<dbReference type="InterPro" id="IPR036291">
    <property type="entry name" value="NAD(P)-bd_dom_sf"/>
</dbReference>
<evidence type="ECO:0000256" key="3">
    <source>
        <dbReference type="RuleBase" id="RU000363"/>
    </source>
</evidence>
<dbReference type="Proteomes" id="UP001385892">
    <property type="component" value="Unassembled WGS sequence"/>
</dbReference>
<keyword evidence="5" id="KW-1185">Reference proteome</keyword>
<dbReference type="PANTHER" id="PTHR44196">
    <property type="entry name" value="DEHYDROGENASE/REDUCTASE SDR FAMILY MEMBER 7B"/>
    <property type="match status" value="1"/>
</dbReference>
<dbReference type="InterPro" id="IPR002347">
    <property type="entry name" value="SDR_fam"/>
</dbReference>
<evidence type="ECO:0000313" key="4">
    <source>
        <dbReference type="EMBL" id="MEJ8847648.1"/>
    </source>
</evidence>
<dbReference type="SUPFAM" id="SSF51735">
    <property type="entry name" value="NAD(P)-binding Rossmann-fold domains"/>
    <property type="match status" value="1"/>
</dbReference>
<dbReference type="PRINTS" id="PR00081">
    <property type="entry name" value="GDHRDH"/>
</dbReference>
<comment type="similarity">
    <text evidence="1 3">Belongs to the short-chain dehydrogenases/reductases (SDR) family.</text>
</comment>
<sequence length="243" mass="25171">MKIQNAIALVTGANRGIGLELVQHLLAAGAKKVYATARNTASLDALAKAHPARLELLTLDITDAQQIAAVKARCTNVNLLVNNAGINRHQGFLSAGSLDDAQAEVTTNYLGTLAMCRAFAPQLDAGGAIVNMMSILAKVTIPGMGSLCAAKAAGLRMTEGVRAELAAKGTLVVAVMPGAVDTEMSKGFQGPMSSPAEVAKAVLAGLENGDEEVYVGDFAGWINAGMKEDPKVIERELAKYLPG</sequence>
<gene>
    <name evidence="4" type="ORF">WKW82_13395</name>
</gene>
<evidence type="ECO:0000256" key="2">
    <source>
        <dbReference type="ARBA" id="ARBA00023002"/>
    </source>
</evidence>